<keyword evidence="13 18" id="KW-0464">Manganese</keyword>
<evidence type="ECO:0000313" key="23">
    <source>
        <dbReference type="Proteomes" id="UP000799772"/>
    </source>
</evidence>
<feature type="active site" description="Proton donor" evidence="17">
    <location>
        <position position="119"/>
    </location>
</feature>
<dbReference type="InterPro" id="IPR038487">
    <property type="entry name" value="Mre11_capping_dom"/>
</dbReference>
<comment type="subcellular location">
    <subcellularLocation>
        <location evidence="3">Chromosome</location>
    </subcellularLocation>
    <subcellularLocation>
        <location evidence="2">Nucleus</location>
    </subcellularLocation>
</comment>
<keyword evidence="23" id="KW-1185">Reference proteome</keyword>
<feature type="compositionally biased region" description="Polar residues" evidence="20">
    <location>
        <begin position="661"/>
        <end position="684"/>
    </location>
</feature>
<keyword evidence="5" id="KW-0158">Chromosome</keyword>
<dbReference type="EMBL" id="ML978133">
    <property type="protein sequence ID" value="KAF2094954.1"/>
    <property type="molecule type" value="Genomic_DNA"/>
</dbReference>
<evidence type="ECO:0000256" key="8">
    <source>
        <dbReference type="ARBA" id="ARBA00022759"/>
    </source>
</evidence>
<comment type="cofactor">
    <cofactor evidence="1">
        <name>Mn(2+)</name>
        <dbReference type="ChEBI" id="CHEBI:29035"/>
    </cofactor>
</comment>
<dbReference type="GO" id="GO:0035861">
    <property type="term" value="C:site of double-strand break"/>
    <property type="evidence" value="ECO:0007669"/>
    <property type="project" value="TreeGrafter"/>
</dbReference>
<dbReference type="GO" id="GO:0000723">
    <property type="term" value="P:telomere maintenance"/>
    <property type="evidence" value="ECO:0007669"/>
    <property type="project" value="TreeGrafter"/>
</dbReference>
<dbReference type="PANTHER" id="PTHR10139">
    <property type="entry name" value="DOUBLE-STRAND BREAK REPAIR PROTEIN MRE11"/>
    <property type="match status" value="1"/>
</dbReference>
<dbReference type="GO" id="GO:0006303">
    <property type="term" value="P:double-strand break repair via nonhomologous end joining"/>
    <property type="evidence" value="ECO:0007669"/>
    <property type="project" value="TreeGrafter"/>
</dbReference>
<evidence type="ECO:0000256" key="1">
    <source>
        <dbReference type="ARBA" id="ARBA00001936"/>
    </source>
</evidence>
<feature type="compositionally biased region" description="Low complexity" evidence="20">
    <location>
        <begin position="586"/>
        <end position="603"/>
    </location>
</feature>
<evidence type="ECO:0000256" key="11">
    <source>
        <dbReference type="ARBA" id="ARBA00022839"/>
    </source>
</evidence>
<feature type="region of interest" description="Disordered" evidence="20">
    <location>
        <begin position="634"/>
        <end position="695"/>
    </location>
</feature>
<keyword evidence="14 18" id="KW-0539">Nucleus</keyword>
<evidence type="ECO:0000256" key="17">
    <source>
        <dbReference type="PIRSR" id="PIRSR000882-1"/>
    </source>
</evidence>
<keyword evidence="9 18" id="KW-0227">DNA damage</keyword>
<dbReference type="PIRSF" id="PIRSF000882">
    <property type="entry name" value="DSB_repair_MRE11"/>
    <property type="match status" value="1"/>
</dbReference>
<keyword evidence="6 18" id="KW-0540">Nuclease</keyword>
<protein>
    <submittedName>
        <fullName evidence="22">DNA repair exonuclease</fullName>
    </submittedName>
</protein>
<evidence type="ECO:0000256" key="13">
    <source>
        <dbReference type="ARBA" id="ARBA00023211"/>
    </source>
</evidence>
<dbReference type="GO" id="GO:0008296">
    <property type="term" value="F:3'-5'-DNA exonuclease activity"/>
    <property type="evidence" value="ECO:0007669"/>
    <property type="project" value="InterPro"/>
</dbReference>
<keyword evidence="8 18" id="KW-0255">Endonuclease</keyword>
<keyword evidence="15 18" id="KW-0469">Meiosis</keyword>
<evidence type="ECO:0000256" key="7">
    <source>
        <dbReference type="ARBA" id="ARBA00022723"/>
    </source>
</evidence>
<evidence type="ECO:0000256" key="3">
    <source>
        <dbReference type="ARBA" id="ARBA00004286"/>
    </source>
</evidence>
<dbReference type="InterPro" id="IPR004843">
    <property type="entry name" value="Calcineurin-like_PHP"/>
</dbReference>
<comment type="similarity">
    <text evidence="4 18">Belongs to the MRE11/RAD32 family.</text>
</comment>
<dbReference type="CDD" id="cd00840">
    <property type="entry name" value="MPP_Mre11_N"/>
    <property type="match status" value="1"/>
</dbReference>
<keyword evidence="11 18" id="KW-0269">Exonuclease</keyword>
<dbReference type="GO" id="GO:0031573">
    <property type="term" value="P:mitotic intra-S DNA damage checkpoint signaling"/>
    <property type="evidence" value="ECO:0007669"/>
    <property type="project" value="TreeGrafter"/>
</dbReference>
<comment type="subunit">
    <text evidence="16">Component of the MRN complex composed of two heterodimers RAD50 and MRE11 associated with a single NBS1.</text>
</comment>
<feature type="domain" description="Mre11 DNA-binding" evidence="21">
    <location>
        <begin position="284"/>
        <end position="463"/>
    </location>
</feature>
<evidence type="ECO:0000256" key="12">
    <source>
        <dbReference type="ARBA" id="ARBA00023204"/>
    </source>
</evidence>
<organism evidence="22 23">
    <name type="scientific">Rhizodiscina lignyota</name>
    <dbReference type="NCBI Taxonomy" id="1504668"/>
    <lineage>
        <taxon>Eukaryota</taxon>
        <taxon>Fungi</taxon>
        <taxon>Dikarya</taxon>
        <taxon>Ascomycota</taxon>
        <taxon>Pezizomycotina</taxon>
        <taxon>Dothideomycetes</taxon>
        <taxon>Pleosporomycetidae</taxon>
        <taxon>Aulographales</taxon>
        <taxon>Rhizodiscinaceae</taxon>
        <taxon>Rhizodiscina</taxon>
    </lineage>
</organism>
<evidence type="ECO:0000256" key="14">
    <source>
        <dbReference type="ARBA" id="ARBA00023242"/>
    </source>
</evidence>
<dbReference type="Gene3D" id="3.30.110.110">
    <property type="entry name" value="Mre11, capping domain"/>
    <property type="match status" value="1"/>
</dbReference>
<sequence>ADTIRILVSTDNHVGYNERDAIRGDDSWKTFHEIMCLAKERDVDMVLLAGDLFHENKPSRKSMYQVMRSIRMNCMGDKPCELEMLSDASENFQGAFPHANYQDPDMNVGIPIFSIHGNHDDPSGEANLAALDLLQVSGLINYFGRVPEADNISVKPVLLQKGRTKLALYGISNVRDERLWHTFRDKNVKFFQPNVQKDDWFNLLCVHQNHAAHTETSYLAEEMLPQFMKLVIWGHEHECLIEPRYNPEMGFHVMQPGSSVATSLMPGEAVPKHVAVVSITGKEFKCEPIRLKTVRPFVIREMVLSEEHALRDAARKENNRTLVTGHLIETVEEMIKEANQEWKEALEPDDDEDEEEMEPPLPLIRLRVEYTAPDGGKYETENPQRFSNRFMTHVANINDVVQFYRKKTSATRRGKNAPDMPEESVLAEMVESVKIGKIVREFLSAQKLQVLPENIFGDAVSQFIDKDDKEAMQSFVEEHANGAIQVLFDQAAEAEEELRDALEERRKKLEDEFAAGKVKHISKKRKLKPKPDHWDSDIDGSWADDPASTVFDNDGDVAMNDGEEDLADTQPRASSTRGRGRGRGGKATTTTRKTSTAASAAKGSRSKKPVVEDDEDQDDVMLINESDDDVFVQPTKSIAKKPAARAPAKRTASPVKKAPAKSTSSRQTMLNFSQPATQTRQANGSRKKAREPVSHFGLLVSVAPLTVEQSDDEISDDDDAFESAAPPPRTSRARR</sequence>
<dbReference type="InterPro" id="IPR007281">
    <property type="entry name" value="Mre11_DNA-bd"/>
</dbReference>
<evidence type="ECO:0000256" key="2">
    <source>
        <dbReference type="ARBA" id="ARBA00004123"/>
    </source>
</evidence>
<dbReference type="Pfam" id="PF00149">
    <property type="entry name" value="Metallophos"/>
    <property type="match status" value="1"/>
</dbReference>
<feature type="compositionally biased region" description="Acidic residues" evidence="20">
    <location>
        <begin position="709"/>
        <end position="721"/>
    </location>
</feature>
<accession>A0A9P4I9N0</accession>
<evidence type="ECO:0000256" key="19">
    <source>
        <dbReference type="SAM" id="Coils"/>
    </source>
</evidence>
<dbReference type="AlphaFoldDB" id="A0A9P4I9N0"/>
<proteinExistence type="inferred from homology"/>
<dbReference type="FunFam" id="3.60.21.10:FF:000011">
    <property type="entry name" value="Double-strand break repair protein"/>
    <property type="match status" value="1"/>
</dbReference>
<dbReference type="GO" id="GO:0030145">
    <property type="term" value="F:manganese ion binding"/>
    <property type="evidence" value="ECO:0007669"/>
    <property type="project" value="InterPro"/>
</dbReference>
<dbReference type="GO" id="GO:0042138">
    <property type="term" value="P:meiotic DNA double-strand break formation"/>
    <property type="evidence" value="ECO:0007669"/>
    <property type="project" value="TreeGrafter"/>
</dbReference>
<evidence type="ECO:0000256" key="20">
    <source>
        <dbReference type="SAM" id="MobiDB-lite"/>
    </source>
</evidence>
<keyword evidence="19" id="KW-0175">Coiled coil</keyword>
<evidence type="ECO:0000256" key="4">
    <source>
        <dbReference type="ARBA" id="ARBA00009028"/>
    </source>
</evidence>
<reference evidence="22" key="1">
    <citation type="journal article" date="2020" name="Stud. Mycol.">
        <title>101 Dothideomycetes genomes: a test case for predicting lifestyles and emergence of pathogens.</title>
        <authorList>
            <person name="Haridas S."/>
            <person name="Albert R."/>
            <person name="Binder M."/>
            <person name="Bloem J."/>
            <person name="Labutti K."/>
            <person name="Salamov A."/>
            <person name="Andreopoulos B."/>
            <person name="Baker S."/>
            <person name="Barry K."/>
            <person name="Bills G."/>
            <person name="Bluhm B."/>
            <person name="Cannon C."/>
            <person name="Castanera R."/>
            <person name="Culley D."/>
            <person name="Daum C."/>
            <person name="Ezra D."/>
            <person name="Gonzalez J."/>
            <person name="Henrissat B."/>
            <person name="Kuo A."/>
            <person name="Liang C."/>
            <person name="Lipzen A."/>
            <person name="Lutzoni F."/>
            <person name="Magnuson J."/>
            <person name="Mondo S."/>
            <person name="Nolan M."/>
            <person name="Ohm R."/>
            <person name="Pangilinan J."/>
            <person name="Park H.-J."/>
            <person name="Ramirez L."/>
            <person name="Alfaro M."/>
            <person name="Sun H."/>
            <person name="Tritt A."/>
            <person name="Yoshinaga Y."/>
            <person name="Zwiers L.-H."/>
            <person name="Turgeon B."/>
            <person name="Goodwin S."/>
            <person name="Spatafora J."/>
            <person name="Crous P."/>
            <person name="Grigoriev I."/>
        </authorList>
    </citation>
    <scope>NUCLEOTIDE SEQUENCE</scope>
    <source>
        <strain evidence="22">CBS 133067</strain>
    </source>
</reference>
<dbReference type="GO" id="GO:0097552">
    <property type="term" value="P:mitochondrial double-strand break repair via homologous recombination"/>
    <property type="evidence" value="ECO:0007669"/>
    <property type="project" value="TreeGrafter"/>
</dbReference>
<evidence type="ECO:0000256" key="6">
    <source>
        <dbReference type="ARBA" id="ARBA00022722"/>
    </source>
</evidence>
<feature type="non-terminal residue" evidence="22">
    <location>
        <position position="1"/>
    </location>
</feature>
<dbReference type="SUPFAM" id="SSF56300">
    <property type="entry name" value="Metallo-dependent phosphatases"/>
    <property type="match status" value="1"/>
</dbReference>
<dbReference type="Pfam" id="PF04152">
    <property type="entry name" value="Mre11_DNA_bind"/>
    <property type="match status" value="1"/>
</dbReference>
<keyword evidence="12 18" id="KW-0234">DNA repair</keyword>
<dbReference type="SMART" id="SM01347">
    <property type="entry name" value="Mre11_DNA_bind"/>
    <property type="match status" value="1"/>
</dbReference>
<evidence type="ECO:0000256" key="5">
    <source>
        <dbReference type="ARBA" id="ARBA00022454"/>
    </source>
</evidence>
<dbReference type="InterPro" id="IPR041796">
    <property type="entry name" value="Mre11_N"/>
</dbReference>
<feature type="region of interest" description="Disordered" evidence="20">
    <location>
        <begin position="520"/>
        <end position="616"/>
    </location>
</feature>
<evidence type="ECO:0000256" key="16">
    <source>
        <dbReference type="ARBA" id="ARBA00064981"/>
    </source>
</evidence>
<evidence type="ECO:0000256" key="15">
    <source>
        <dbReference type="ARBA" id="ARBA00023254"/>
    </source>
</evidence>
<evidence type="ECO:0000259" key="21">
    <source>
        <dbReference type="SMART" id="SM01347"/>
    </source>
</evidence>
<evidence type="ECO:0000313" key="22">
    <source>
        <dbReference type="EMBL" id="KAF2094954.1"/>
    </source>
</evidence>
<keyword evidence="10 18" id="KW-0378">Hydrolase</keyword>
<comment type="caution">
    <text evidence="22">The sequence shown here is derived from an EMBL/GenBank/DDBJ whole genome shotgun (WGS) entry which is preliminary data.</text>
</comment>
<dbReference type="Proteomes" id="UP000799772">
    <property type="component" value="Unassembled WGS sequence"/>
</dbReference>
<dbReference type="PANTHER" id="PTHR10139:SF1">
    <property type="entry name" value="DOUBLE-STRAND BREAK REPAIR PROTEIN MRE11"/>
    <property type="match status" value="1"/>
</dbReference>
<dbReference type="GO" id="GO:0000014">
    <property type="term" value="F:single-stranded DNA endodeoxyribonuclease activity"/>
    <property type="evidence" value="ECO:0007669"/>
    <property type="project" value="TreeGrafter"/>
</dbReference>
<keyword evidence="7" id="KW-0479">Metal-binding</keyword>
<feature type="coiled-coil region" evidence="19">
    <location>
        <begin position="484"/>
        <end position="519"/>
    </location>
</feature>
<dbReference type="GO" id="GO:0000724">
    <property type="term" value="P:double-strand break repair via homologous recombination"/>
    <property type="evidence" value="ECO:0007669"/>
    <property type="project" value="TreeGrafter"/>
</dbReference>
<name>A0A9P4I9N0_9PEZI</name>
<evidence type="ECO:0000256" key="18">
    <source>
        <dbReference type="RuleBase" id="RU003447"/>
    </source>
</evidence>
<gene>
    <name evidence="22" type="ORF">NA57DRAFT_46118</name>
</gene>
<dbReference type="InterPro" id="IPR029052">
    <property type="entry name" value="Metallo-depent_PP-like"/>
</dbReference>
<dbReference type="NCBIfam" id="TIGR00583">
    <property type="entry name" value="mre11"/>
    <property type="match status" value="1"/>
</dbReference>
<dbReference type="GO" id="GO:0030870">
    <property type="term" value="C:Mre11 complex"/>
    <property type="evidence" value="ECO:0007669"/>
    <property type="project" value="InterPro"/>
</dbReference>
<dbReference type="GO" id="GO:0007095">
    <property type="term" value="P:mitotic G2 DNA damage checkpoint signaling"/>
    <property type="evidence" value="ECO:0007669"/>
    <property type="project" value="TreeGrafter"/>
</dbReference>
<feature type="region of interest" description="Disordered" evidence="20">
    <location>
        <begin position="709"/>
        <end position="735"/>
    </location>
</feature>
<dbReference type="Gene3D" id="3.60.21.10">
    <property type="match status" value="1"/>
</dbReference>
<evidence type="ECO:0000256" key="9">
    <source>
        <dbReference type="ARBA" id="ARBA00022763"/>
    </source>
</evidence>
<dbReference type="InterPro" id="IPR003701">
    <property type="entry name" value="Mre11"/>
</dbReference>
<evidence type="ECO:0000256" key="10">
    <source>
        <dbReference type="ARBA" id="ARBA00022801"/>
    </source>
</evidence>
<dbReference type="OrthoDB" id="30417at2759"/>